<keyword evidence="3" id="KW-1185">Reference proteome</keyword>
<dbReference type="Proteomes" id="UP001066276">
    <property type="component" value="Chromosome 1_1"/>
</dbReference>
<feature type="region of interest" description="Disordered" evidence="1">
    <location>
        <begin position="88"/>
        <end position="156"/>
    </location>
</feature>
<name>A0AAV7WXR6_PLEWA</name>
<dbReference type="AlphaFoldDB" id="A0AAV7WXR6"/>
<accession>A0AAV7WXR6</accession>
<evidence type="ECO:0000256" key="1">
    <source>
        <dbReference type="SAM" id="MobiDB-lite"/>
    </source>
</evidence>
<comment type="caution">
    <text evidence="2">The sequence shown here is derived from an EMBL/GenBank/DDBJ whole genome shotgun (WGS) entry which is preliminary data.</text>
</comment>
<evidence type="ECO:0000313" key="2">
    <source>
        <dbReference type="EMBL" id="KAJ1218690.1"/>
    </source>
</evidence>
<proteinExistence type="predicted"/>
<reference evidence="2" key="1">
    <citation type="journal article" date="2022" name="bioRxiv">
        <title>Sequencing and chromosome-scale assembly of the giantPleurodeles waltlgenome.</title>
        <authorList>
            <person name="Brown T."/>
            <person name="Elewa A."/>
            <person name="Iarovenko S."/>
            <person name="Subramanian E."/>
            <person name="Araus A.J."/>
            <person name="Petzold A."/>
            <person name="Susuki M."/>
            <person name="Suzuki K.-i.T."/>
            <person name="Hayashi T."/>
            <person name="Toyoda A."/>
            <person name="Oliveira C."/>
            <person name="Osipova E."/>
            <person name="Leigh N.D."/>
            <person name="Simon A."/>
            <person name="Yun M.H."/>
        </authorList>
    </citation>
    <scope>NUCLEOTIDE SEQUENCE</scope>
    <source>
        <strain evidence="2">20211129_DDA</strain>
        <tissue evidence="2">Liver</tissue>
    </source>
</reference>
<dbReference type="EMBL" id="JANPWB010000001">
    <property type="protein sequence ID" value="KAJ1218690.1"/>
    <property type="molecule type" value="Genomic_DNA"/>
</dbReference>
<gene>
    <name evidence="2" type="ORF">NDU88_006267</name>
</gene>
<organism evidence="2 3">
    <name type="scientific">Pleurodeles waltl</name>
    <name type="common">Iberian ribbed newt</name>
    <dbReference type="NCBI Taxonomy" id="8319"/>
    <lineage>
        <taxon>Eukaryota</taxon>
        <taxon>Metazoa</taxon>
        <taxon>Chordata</taxon>
        <taxon>Craniata</taxon>
        <taxon>Vertebrata</taxon>
        <taxon>Euteleostomi</taxon>
        <taxon>Amphibia</taxon>
        <taxon>Batrachia</taxon>
        <taxon>Caudata</taxon>
        <taxon>Salamandroidea</taxon>
        <taxon>Salamandridae</taxon>
        <taxon>Pleurodelinae</taxon>
        <taxon>Pleurodeles</taxon>
    </lineage>
</organism>
<sequence length="156" mass="17398">MLAPAVYAREYEVEDGLNESEVSKCNGARGLRLKWAERECPGGTLESGELHLRAGRPDVAEDVKKETINGVGRRKAAGEERGWEVFREEEEIEHGAESVFEEDGEPRTQREAESIFEKEGEPRTQHEAESILGEDGVSGTQCGERPQRRRGKESDG</sequence>
<protein>
    <submittedName>
        <fullName evidence="2">Uncharacterized protein</fullName>
    </submittedName>
</protein>
<feature type="compositionally biased region" description="Basic residues" evidence="1">
    <location>
        <begin position="147"/>
        <end position="156"/>
    </location>
</feature>
<evidence type="ECO:0000313" key="3">
    <source>
        <dbReference type="Proteomes" id="UP001066276"/>
    </source>
</evidence>
<feature type="compositionally biased region" description="Basic and acidic residues" evidence="1">
    <location>
        <begin position="105"/>
        <end position="129"/>
    </location>
</feature>